<gene>
    <name evidence="10" type="ORF">GOMPHAMPRED_002225</name>
</gene>
<evidence type="ECO:0000256" key="2">
    <source>
        <dbReference type="ARBA" id="ARBA00004604"/>
    </source>
</evidence>
<evidence type="ECO:0000256" key="3">
    <source>
        <dbReference type="ARBA" id="ARBA00007869"/>
    </source>
</evidence>
<proteinExistence type="inferred from homology"/>
<dbReference type="AlphaFoldDB" id="A0A8H3FFR9"/>
<feature type="region of interest" description="Disordered" evidence="9">
    <location>
        <begin position="104"/>
        <end position="126"/>
    </location>
</feature>
<keyword evidence="7 8" id="KW-0539">Nucleus</keyword>
<evidence type="ECO:0000256" key="6">
    <source>
        <dbReference type="ARBA" id="ARBA00023054"/>
    </source>
</evidence>
<feature type="region of interest" description="Disordered" evidence="9">
    <location>
        <begin position="1"/>
        <end position="48"/>
    </location>
</feature>
<dbReference type="Proteomes" id="UP000664169">
    <property type="component" value="Unassembled WGS sequence"/>
</dbReference>
<feature type="compositionally biased region" description="Basic residues" evidence="9">
    <location>
        <begin position="104"/>
        <end position="114"/>
    </location>
</feature>
<evidence type="ECO:0000256" key="9">
    <source>
        <dbReference type="SAM" id="MobiDB-lite"/>
    </source>
</evidence>
<dbReference type="GO" id="GO:0006364">
    <property type="term" value="P:rRNA processing"/>
    <property type="evidence" value="ECO:0007669"/>
    <property type="project" value="UniProtKB-UniRule"/>
</dbReference>
<comment type="similarity">
    <text evidence="3 8">Belongs to the CGR1 family.</text>
</comment>
<dbReference type="GO" id="GO:0005730">
    <property type="term" value="C:nucleolus"/>
    <property type="evidence" value="ECO:0007669"/>
    <property type="project" value="UniProtKB-SubCell"/>
</dbReference>
<accession>A0A8H3FFR9</accession>
<reference evidence="10" key="1">
    <citation type="submission" date="2021-03" db="EMBL/GenBank/DDBJ databases">
        <authorList>
            <person name="Tagirdzhanova G."/>
        </authorList>
    </citation>
    <scope>NUCLEOTIDE SEQUENCE</scope>
</reference>
<feature type="compositionally biased region" description="Basic and acidic residues" evidence="9">
    <location>
        <begin position="115"/>
        <end position="126"/>
    </location>
</feature>
<dbReference type="InterPro" id="IPR005579">
    <property type="entry name" value="Cgr1-like"/>
</dbReference>
<protein>
    <recommendedName>
        <fullName evidence="8">rRNA-processing protein</fullName>
    </recommendedName>
</protein>
<name>A0A8H3FFR9_9LECA</name>
<evidence type="ECO:0000256" key="7">
    <source>
        <dbReference type="ARBA" id="ARBA00023242"/>
    </source>
</evidence>
<keyword evidence="6 8" id="KW-0175">Coiled coil</keyword>
<evidence type="ECO:0000256" key="1">
    <source>
        <dbReference type="ARBA" id="ARBA00004090"/>
    </source>
</evidence>
<feature type="coiled-coil region" evidence="8">
    <location>
        <begin position="55"/>
        <end position="86"/>
    </location>
</feature>
<comment type="subcellular location">
    <subcellularLocation>
        <location evidence="2 8">Nucleus</location>
        <location evidence="2 8">Nucleolus</location>
    </subcellularLocation>
</comment>
<dbReference type="EMBL" id="CAJPDQ010000016">
    <property type="protein sequence ID" value="CAF9921088.1"/>
    <property type="molecule type" value="Genomic_DNA"/>
</dbReference>
<organism evidence="10 11">
    <name type="scientific">Gomphillus americanus</name>
    <dbReference type="NCBI Taxonomy" id="1940652"/>
    <lineage>
        <taxon>Eukaryota</taxon>
        <taxon>Fungi</taxon>
        <taxon>Dikarya</taxon>
        <taxon>Ascomycota</taxon>
        <taxon>Pezizomycotina</taxon>
        <taxon>Lecanoromycetes</taxon>
        <taxon>OSLEUM clade</taxon>
        <taxon>Ostropomycetidae</taxon>
        <taxon>Ostropales</taxon>
        <taxon>Graphidaceae</taxon>
        <taxon>Gomphilloideae</taxon>
        <taxon>Gomphillus</taxon>
    </lineage>
</organism>
<evidence type="ECO:0000313" key="11">
    <source>
        <dbReference type="Proteomes" id="UP000664169"/>
    </source>
</evidence>
<comment type="function">
    <text evidence="1 8">Involved in nucleolar integrity and required for processing of the pre-rRNA for the 60S ribosome subunit.</text>
</comment>
<keyword evidence="4 8" id="KW-0690">Ribosome biogenesis</keyword>
<keyword evidence="11" id="KW-1185">Reference proteome</keyword>
<comment type="caution">
    <text evidence="10">The sequence shown here is derived from an EMBL/GenBank/DDBJ whole genome shotgun (WGS) entry which is preliminary data.</text>
</comment>
<dbReference type="Pfam" id="PF03879">
    <property type="entry name" value="Cgr1"/>
    <property type="match status" value="1"/>
</dbReference>
<dbReference type="OrthoDB" id="3942380at2759"/>
<sequence>MATLSAPSMRANGKNWHTTKKPFRTLTSQGSSATQSNSNKQSVSYLSREKERISMAATKARVVELKAEKKAAKDEAIRKIKDKREKKVERQRWEKLQEKLHKKVVERRRRREKRRSALEGKKVNKG</sequence>
<evidence type="ECO:0000313" key="10">
    <source>
        <dbReference type="EMBL" id="CAF9921088.1"/>
    </source>
</evidence>
<evidence type="ECO:0000256" key="8">
    <source>
        <dbReference type="RuleBase" id="RU363084"/>
    </source>
</evidence>
<evidence type="ECO:0000256" key="4">
    <source>
        <dbReference type="ARBA" id="ARBA00022517"/>
    </source>
</evidence>
<keyword evidence="5 8" id="KW-0698">rRNA processing</keyword>
<evidence type="ECO:0000256" key="5">
    <source>
        <dbReference type="ARBA" id="ARBA00022552"/>
    </source>
</evidence>
<feature type="compositionally biased region" description="Polar residues" evidence="9">
    <location>
        <begin position="25"/>
        <end position="45"/>
    </location>
</feature>